<dbReference type="AlphaFoldDB" id="E4NJ61"/>
<organism evidence="2 3">
    <name type="scientific">Kitasatospora setae (strain ATCC 33774 / DSM 43861 / JCM 3304 / KCC A-0304 / NBRC 14216 / KM-6054)</name>
    <name type="common">Streptomyces setae</name>
    <dbReference type="NCBI Taxonomy" id="452652"/>
    <lineage>
        <taxon>Bacteria</taxon>
        <taxon>Bacillati</taxon>
        <taxon>Actinomycetota</taxon>
        <taxon>Actinomycetes</taxon>
        <taxon>Kitasatosporales</taxon>
        <taxon>Streptomycetaceae</taxon>
        <taxon>Kitasatospora</taxon>
    </lineage>
</organism>
<protein>
    <submittedName>
        <fullName evidence="2">Uncharacterized protein</fullName>
    </submittedName>
</protein>
<name>E4NJ61_KITSK</name>
<evidence type="ECO:0000313" key="2">
    <source>
        <dbReference type="EMBL" id="BAJ33009.1"/>
    </source>
</evidence>
<accession>E4NJ61</accession>
<dbReference type="KEGG" id="ksk:KSE_72540"/>
<feature type="region of interest" description="Disordered" evidence="1">
    <location>
        <begin position="1"/>
        <end position="74"/>
    </location>
</feature>
<dbReference type="Proteomes" id="UP000007076">
    <property type="component" value="Chromosome"/>
</dbReference>
<dbReference type="PATRIC" id="fig|452652.3.peg.7295"/>
<dbReference type="RefSeq" id="WP_014140300.1">
    <property type="nucleotide sequence ID" value="NC_016109.1"/>
</dbReference>
<reference evidence="2 3" key="1">
    <citation type="journal article" date="2010" name="DNA Res.">
        <title>Genome sequence of Kitasatospora setae NBRC 14216T: an evolutionary snapshot of the family Streptomycetaceae.</title>
        <authorList>
            <person name="Ichikawa N."/>
            <person name="Oguchi A."/>
            <person name="Ikeda H."/>
            <person name="Ishikawa J."/>
            <person name="Kitani S."/>
            <person name="Watanabe Y."/>
            <person name="Nakamura S."/>
            <person name="Katano Y."/>
            <person name="Kishi E."/>
            <person name="Sasagawa M."/>
            <person name="Ankai A."/>
            <person name="Fukui S."/>
            <person name="Hashimoto Y."/>
            <person name="Kamata S."/>
            <person name="Otoguro M."/>
            <person name="Tanikawa S."/>
            <person name="Nihira T."/>
            <person name="Horinouchi S."/>
            <person name="Ohnishi Y."/>
            <person name="Hayakawa M."/>
            <person name="Kuzuyama T."/>
            <person name="Arisawa A."/>
            <person name="Nomoto F."/>
            <person name="Miura H."/>
            <person name="Takahashi Y."/>
            <person name="Fujita N."/>
        </authorList>
    </citation>
    <scope>NUCLEOTIDE SEQUENCE [LARGE SCALE GENOMIC DNA]</scope>
    <source>
        <strain evidence="3">ATCC 33774 / DSM 43861 / JCM 3304 / KCC A-0304 / NBRC 14216 / KM-6054</strain>
    </source>
</reference>
<dbReference type="EMBL" id="AP010968">
    <property type="protein sequence ID" value="BAJ33009.1"/>
    <property type="molecule type" value="Genomic_DNA"/>
</dbReference>
<proteinExistence type="predicted"/>
<sequence>MDTQNGRTAEPTGLLPADPFAEPFTGSLTDSLSDSLTDPFGFAEPLAELIEGARPDEEEDPGWDYEDVILRSVN</sequence>
<evidence type="ECO:0000313" key="3">
    <source>
        <dbReference type="Proteomes" id="UP000007076"/>
    </source>
</evidence>
<evidence type="ECO:0000256" key="1">
    <source>
        <dbReference type="SAM" id="MobiDB-lite"/>
    </source>
</evidence>
<keyword evidence="3" id="KW-1185">Reference proteome</keyword>
<feature type="compositionally biased region" description="Low complexity" evidence="1">
    <location>
        <begin position="25"/>
        <end position="38"/>
    </location>
</feature>
<dbReference type="HOGENOM" id="CLU_2682926_0_0_11"/>
<gene>
    <name evidence="2" type="ordered locus">KSE_72540</name>
</gene>
<feature type="compositionally biased region" description="Acidic residues" evidence="1">
    <location>
        <begin position="56"/>
        <end position="67"/>
    </location>
</feature>